<keyword evidence="2" id="KW-1185">Reference proteome</keyword>
<organism evidence="1 2">
    <name type="scientific">Stieleria varia</name>
    <dbReference type="NCBI Taxonomy" id="2528005"/>
    <lineage>
        <taxon>Bacteria</taxon>
        <taxon>Pseudomonadati</taxon>
        <taxon>Planctomycetota</taxon>
        <taxon>Planctomycetia</taxon>
        <taxon>Pirellulales</taxon>
        <taxon>Pirellulaceae</taxon>
        <taxon>Stieleria</taxon>
    </lineage>
</organism>
<reference evidence="1 2" key="1">
    <citation type="submission" date="2019-02" db="EMBL/GenBank/DDBJ databases">
        <title>Deep-cultivation of Planctomycetes and their phenomic and genomic characterization uncovers novel biology.</title>
        <authorList>
            <person name="Wiegand S."/>
            <person name="Jogler M."/>
            <person name="Boedeker C."/>
            <person name="Pinto D."/>
            <person name="Vollmers J."/>
            <person name="Rivas-Marin E."/>
            <person name="Kohn T."/>
            <person name="Peeters S.H."/>
            <person name="Heuer A."/>
            <person name="Rast P."/>
            <person name="Oberbeckmann S."/>
            <person name="Bunk B."/>
            <person name="Jeske O."/>
            <person name="Meyerdierks A."/>
            <person name="Storesund J.E."/>
            <person name="Kallscheuer N."/>
            <person name="Luecker S."/>
            <person name="Lage O.M."/>
            <person name="Pohl T."/>
            <person name="Merkel B.J."/>
            <person name="Hornburger P."/>
            <person name="Mueller R.-W."/>
            <person name="Bruemmer F."/>
            <person name="Labrenz M."/>
            <person name="Spormann A.M."/>
            <person name="Op Den Camp H."/>
            <person name="Overmann J."/>
            <person name="Amann R."/>
            <person name="Jetten M.S.M."/>
            <person name="Mascher T."/>
            <person name="Medema M.H."/>
            <person name="Devos D.P."/>
            <person name="Kaster A.-K."/>
            <person name="Ovreas L."/>
            <person name="Rohde M."/>
            <person name="Galperin M.Y."/>
            <person name="Jogler C."/>
        </authorList>
    </citation>
    <scope>NUCLEOTIDE SEQUENCE [LARGE SCALE GENOMIC DNA]</scope>
    <source>
        <strain evidence="1 2">Pla52n</strain>
    </source>
</reference>
<gene>
    <name evidence="1" type="ORF">Pla52n_19090</name>
</gene>
<evidence type="ECO:0000313" key="2">
    <source>
        <dbReference type="Proteomes" id="UP000320176"/>
    </source>
</evidence>
<dbReference type="Proteomes" id="UP000320176">
    <property type="component" value="Unassembled WGS sequence"/>
</dbReference>
<evidence type="ECO:0000313" key="1">
    <source>
        <dbReference type="EMBL" id="TWU06189.1"/>
    </source>
</evidence>
<name>A0A5C6B4F0_9BACT</name>
<comment type="caution">
    <text evidence="1">The sequence shown here is derived from an EMBL/GenBank/DDBJ whole genome shotgun (WGS) entry which is preliminary data.</text>
</comment>
<sequence length="67" mass="7589">MFPQDKDGQLLGGCIFHNKPLLDARNQLRMHPSRCLIQMFCKSNLALDNDPCFSSMTGRPPSRVPSR</sequence>
<accession>A0A5C6B4F0</accession>
<protein>
    <submittedName>
        <fullName evidence="1">Uncharacterized protein</fullName>
    </submittedName>
</protein>
<proteinExistence type="predicted"/>
<dbReference type="EMBL" id="SJPN01000002">
    <property type="protein sequence ID" value="TWU06189.1"/>
    <property type="molecule type" value="Genomic_DNA"/>
</dbReference>
<dbReference type="AlphaFoldDB" id="A0A5C6B4F0"/>